<accession>A0A1A8R1W8</accession>
<dbReference type="AlphaFoldDB" id="A0A1A8R1W8"/>
<reference evidence="1" key="2">
    <citation type="submission" date="2016-06" db="EMBL/GenBank/DDBJ databases">
        <title>The genome of a short-lived fish provides insights into sex chromosome evolution and the genetic control of aging.</title>
        <authorList>
            <person name="Reichwald K."/>
            <person name="Felder M."/>
            <person name="Petzold A."/>
            <person name="Koch P."/>
            <person name="Groth M."/>
            <person name="Platzer M."/>
        </authorList>
    </citation>
    <scope>NUCLEOTIDE SEQUENCE</scope>
    <source>
        <tissue evidence="1">Brain</tissue>
    </source>
</reference>
<feature type="non-terminal residue" evidence="1">
    <location>
        <position position="85"/>
    </location>
</feature>
<sequence>VPLIHVTELLFMKETLGSPCLPATLLNLTACSPTLTCPLNSWTPGKFDLVSLQSCYHKKLPSYVQTERFSVIPGTWESWLSLKGV</sequence>
<reference evidence="1" key="1">
    <citation type="submission" date="2016-05" db="EMBL/GenBank/DDBJ databases">
        <authorList>
            <person name="Lavstsen T."/>
            <person name="Jespersen J.S."/>
        </authorList>
    </citation>
    <scope>NUCLEOTIDE SEQUENCE</scope>
    <source>
        <tissue evidence="1">Brain</tissue>
    </source>
</reference>
<name>A0A1A8R1W8_9TELE</name>
<evidence type="ECO:0000313" key="1">
    <source>
        <dbReference type="EMBL" id="SBR99727.1"/>
    </source>
</evidence>
<feature type="non-terminal residue" evidence="1">
    <location>
        <position position="1"/>
    </location>
</feature>
<protein>
    <submittedName>
        <fullName evidence="1">Uncharacterized protein</fullName>
    </submittedName>
</protein>
<organism evidence="1">
    <name type="scientific">Nothobranchius rachovii</name>
    <name type="common">bluefin notho</name>
    <dbReference type="NCBI Taxonomy" id="451742"/>
    <lineage>
        <taxon>Eukaryota</taxon>
        <taxon>Metazoa</taxon>
        <taxon>Chordata</taxon>
        <taxon>Craniata</taxon>
        <taxon>Vertebrata</taxon>
        <taxon>Euteleostomi</taxon>
        <taxon>Actinopterygii</taxon>
        <taxon>Neopterygii</taxon>
        <taxon>Teleostei</taxon>
        <taxon>Neoteleostei</taxon>
        <taxon>Acanthomorphata</taxon>
        <taxon>Ovalentaria</taxon>
        <taxon>Atherinomorphae</taxon>
        <taxon>Cyprinodontiformes</taxon>
        <taxon>Nothobranchiidae</taxon>
        <taxon>Nothobranchius</taxon>
    </lineage>
</organism>
<proteinExistence type="predicted"/>
<gene>
    <name evidence="1" type="primary">Nfu_g_1_020078</name>
</gene>
<dbReference type="EMBL" id="HAEI01006938">
    <property type="protein sequence ID" value="SBR99727.1"/>
    <property type="molecule type" value="Transcribed_RNA"/>
</dbReference>